<dbReference type="InterPro" id="IPR008312">
    <property type="entry name" value="T6SS_TssB1"/>
</dbReference>
<name>A0AAP9XSJ0_RAOTE</name>
<proteinExistence type="predicted"/>
<dbReference type="RefSeq" id="WP_195710675.1">
    <property type="nucleotide sequence ID" value="NZ_CP062916.1"/>
</dbReference>
<dbReference type="EMBL" id="CP062916">
    <property type="protein sequence ID" value="QPF10096.1"/>
    <property type="molecule type" value="Genomic_DNA"/>
</dbReference>
<accession>A0AAP9XSJ0</accession>
<dbReference type="AlphaFoldDB" id="A0AAP9XSJ0"/>
<reference evidence="1 2" key="1">
    <citation type="submission" date="2020-10" db="EMBL/GenBank/DDBJ databases">
        <title>Resistance determinants and their genetic context in bacteria from a longitudinal study of pigs reared under conventional and antibiotic-free husbandry practices.</title>
        <authorList>
            <person name="Poulin-Laprade D."/>
            <person name="Brouard J.-S."/>
            <person name="Gagnon N."/>
            <person name="Turcotte A."/>
            <person name="Langlois A."/>
            <person name="Matte J.J."/>
            <person name="Carrillo C.D."/>
            <person name="Zaheer R."/>
            <person name="McAllister T."/>
            <person name="Topp E."/>
            <person name="Talbot G."/>
        </authorList>
    </citation>
    <scope>NUCLEOTIDE SEQUENCE [LARGE SCALE GENOMIC DNA]</scope>
    <source>
        <strain evidence="1 2">Res13-Abat-PEB01-P1-04-A</strain>
    </source>
</reference>
<gene>
    <name evidence="1" type="ORF">IMO34_06770</name>
</gene>
<dbReference type="PANTHER" id="PTHR35850">
    <property type="entry name" value="CYTOPLASMIC PROTEIN-RELATED"/>
    <property type="match status" value="1"/>
</dbReference>
<dbReference type="Proteomes" id="UP000594500">
    <property type="component" value="Chromosome"/>
</dbReference>
<dbReference type="PANTHER" id="PTHR35850:SF2">
    <property type="entry name" value="TYPE VI SECRETION SYSTEM CONTRACTILE SHEATH SMALL SUBUNIT"/>
    <property type="match status" value="1"/>
</dbReference>
<dbReference type="Pfam" id="PF05591">
    <property type="entry name" value="T6SS_VipA"/>
    <property type="match status" value="1"/>
</dbReference>
<evidence type="ECO:0000313" key="2">
    <source>
        <dbReference type="Proteomes" id="UP000594500"/>
    </source>
</evidence>
<protein>
    <submittedName>
        <fullName evidence="1">Type VI secretion system contractile sheath small subunit</fullName>
    </submittedName>
</protein>
<organism evidence="1 2">
    <name type="scientific">Raoultella terrigena</name>
    <name type="common">Klebsiella terrigena</name>
    <dbReference type="NCBI Taxonomy" id="577"/>
    <lineage>
        <taxon>Bacteria</taxon>
        <taxon>Pseudomonadati</taxon>
        <taxon>Pseudomonadota</taxon>
        <taxon>Gammaproteobacteria</taxon>
        <taxon>Enterobacterales</taxon>
        <taxon>Enterobacteriaceae</taxon>
        <taxon>Klebsiella/Raoultella group</taxon>
        <taxon>Raoultella</taxon>
    </lineage>
</organism>
<sequence>MAESFQNELPNSCVNIRFYFSTCRAINKIELPLRLMVAADLSNGQLTAVLSVYEKGNVNNNNFNAILSEYSPKGNLTVKNSLADDGSENNIGLTFCTSRWKAWASTHYGVAGCRNPGHKARGN</sequence>
<evidence type="ECO:0000313" key="1">
    <source>
        <dbReference type="EMBL" id="QPF10096.1"/>
    </source>
</evidence>